<evidence type="ECO:0000313" key="6">
    <source>
        <dbReference type="Proteomes" id="UP000295515"/>
    </source>
</evidence>
<organism evidence="5 6">
    <name type="scientific">Longibaculum muris</name>
    <dbReference type="NCBI Taxonomy" id="1796628"/>
    <lineage>
        <taxon>Bacteria</taxon>
        <taxon>Bacillati</taxon>
        <taxon>Bacillota</taxon>
        <taxon>Erysipelotrichia</taxon>
        <taxon>Erysipelotrichales</taxon>
        <taxon>Coprobacillaceae</taxon>
        <taxon>Longibaculum</taxon>
    </lineage>
</organism>
<dbReference type="GO" id="GO:0016757">
    <property type="term" value="F:glycosyltransferase activity"/>
    <property type="evidence" value="ECO:0007669"/>
    <property type="project" value="UniProtKB-KW"/>
</dbReference>
<dbReference type="RefSeq" id="WP_066445600.1">
    <property type="nucleotide sequence ID" value="NZ_DBGCPY010000067.1"/>
</dbReference>
<dbReference type="EMBL" id="SMCQ01000001">
    <property type="protein sequence ID" value="TCW02891.1"/>
    <property type="molecule type" value="Genomic_DNA"/>
</dbReference>
<keyword evidence="3 5" id="KW-0808">Transferase</keyword>
<dbReference type="InterPro" id="IPR001173">
    <property type="entry name" value="Glyco_trans_2-like"/>
</dbReference>
<proteinExistence type="inferred from homology"/>
<protein>
    <submittedName>
        <fullName evidence="5">Glycosyl transferase family 2</fullName>
    </submittedName>
</protein>
<evidence type="ECO:0000256" key="1">
    <source>
        <dbReference type="ARBA" id="ARBA00006739"/>
    </source>
</evidence>
<feature type="domain" description="Glycosyltransferase 2-like" evidence="4">
    <location>
        <begin position="8"/>
        <end position="170"/>
    </location>
</feature>
<dbReference type="SUPFAM" id="SSF53448">
    <property type="entry name" value="Nucleotide-diphospho-sugar transferases"/>
    <property type="match status" value="1"/>
</dbReference>
<comment type="similarity">
    <text evidence="1">Belongs to the glycosyltransferase 2 family.</text>
</comment>
<dbReference type="PANTHER" id="PTHR43685">
    <property type="entry name" value="GLYCOSYLTRANSFERASE"/>
    <property type="match status" value="1"/>
</dbReference>
<dbReference type="AlphaFoldDB" id="A0A4R3ZAK3"/>
<keyword evidence="2" id="KW-0328">Glycosyltransferase</keyword>
<keyword evidence="6" id="KW-1185">Reference proteome</keyword>
<dbReference type="InterPro" id="IPR029044">
    <property type="entry name" value="Nucleotide-diphossugar_trans"/>
</dbReference>
<dbReference type="Pfam" id="PF00535">
    <property type="entry name" value="Glycos_transf_2"/>
    <property type="match status" value="1"/>
</dbReference>
<name>A0A4R3ZAK3_9FIRM</name>
<dbReference type="InterPro" id="IPR050834">
    <property type="entry name" value="Glycosyltransf_2"/>
</dbReference>
<dbReference type="GeneID" id="98914020"/>
<evidence type="ECO:0000259" key="4">
    <source>
        <dbReference type="Pfam" id="PF00535"/>
    </source>
</evidence>
<accession>A0A4R3ZAK3</accession>
<evidence type="ECO:0000313" key="5">
    <source>
        <dbReference type="EMBL" id="TCW02891.1"/>
    </source>
</evidence>
<evidence type="ECO:0000256" key="3">
    <source>
        <dbReference type="ARBA" id="ARBA00022679"/>
    </source>
</evidence>
<reference evidence="5 6" key="1">
    <citation type="submission" date="2019-03" db="EMBL/GenBank/DDBJ databases">
        <title>Genomic Encyclopedia of Type Strains, Phase IV (KMG-IV): sequencing the most valuable type-strain genomes for metagenomic binning, comparative biology and taxonomic classification.</title>
        <authorList>
            <person name="Goeker M."/>
        </authorList>
    </citation>
    <scope>NUCLEOTIDE SEQUENCE [LARGE SCALE GENOMIC DNA]</scope>
    <source>
        <strain evidence="5 6">DSM 29487</strain>
    </source>
</reference>
<dbReference type="PANTHER" id="PTHR43685:SF5">
    <property type="entry name" value="GLYCOSYLTRANSFERASE EPSE-RELATED"/>
    <property type="match status" value="1"/>
</dbReference>
<gene>
    <name evidence="5" type="ORF">EDD60_101195</name>
</gene>
<dbReference type="Proteomes" id="UP000295515">
    <property type="component" value="Unassembled WGS sequence"/>
</dbReference>
<dbReference type="Gene3D" id="3.90.550.10">
    <property type="entry name" value="Spore Coat Polysaccharide Biosynthesis Protein SpsA, Chain A"/>
    <property type="match status" value="1"/>
</dbReference>
<evidence type="ECO:0000256" key="2">
    <source>
        <dbReference type="ARBA" id="ARBA00022676"/>
    </source>
</evidence>
<comment type="caution">
    <text evidence="5">The sequence shown here is derived from an EMBL/GenBank/DDBJ whole genome shotgun (WGS) entry which is preliminary data.</text>
</comment>
<sequence length="280" mass="33003">MSEQNKFSVLMSVYKKENPIYLKAAIDSVINQTLMPSDIVVVCDGSLTDELEKVLDFYKSIYPELFNIVGYEKNQGLGFALNYGLQKCKYDLVARMDTDDISVKTRFELQVAFMDTHKNIDVLGGQIVEFYEEEIIAKREVPLNHTEIIKFIKGRNPFNHMTVMFRKSSVIKAGNYIDLHFLEDYYLWVRMLVYNCKFSNLDEILVYARTGVDMYKRRGGYKYFKSWVTLERYMLKNKLISRLYYYFTLGFRFFLQVVLPDNLRGFIFKKIARKKVSNDG</sequence>